<proteinExistence type="predicted"/>
<organism evidence="2">
    <name type="scientific">Chrysotila carterae</name>
    <name type="common">Marine alga</name>
    <name type="synonym">Syracosphaera carterae</name>
    <dbReference type="NCBI Taxonomy" id="13221"/>
    <lineage>
        <taxon>Eukaryota</taxon>
        <taxon>Haptista</taxon>
        <taxon>Haptophyta</taxon>
        <taxon>Prymnesiophyceae</taxon>
        <taxon>Isochrysidales</taxon>
        <taxon>Isochrysidaceae</taxon>
        <taxon>Chrysotila</taxon>
    </lineage>
</organism>
<accession>A0A7S4B5J5</accession>
<dbReference type="InterPro" id="IPR000253">
    <property type="entry name" value="FHA_dom"/>
</dbReference>
<dbReference type="Gene3D" id="2.60.200.20">
    <property type="match status" value="1"/>
</dbReference>
<protein>
    <recommendedName>
        <fullName evidence="1">FHA domain-containing protein</fullName>
    </recommendedName>
</protein>
<dbReference type="InterPro" id="IPR050923">
    <property type="entry name" value="Cell_Proc_Reg/RNA_Proc"/>
</dbReference>
<dbReference type="PANTHER" id="PTHR23308">
    <property type="entry name" value="NUCLEAR INHIBITOR OF PROTEIN PHOSPHATASE-1"/>
    <property type="match status" value="1"/>
</dbReference>
<feature type="domain" description="FHA" evidence="1">
    <location>
        <begin position="50"/>
        <end position="100"/>
    </location>
</feature>
<evidence type="ECO:0000259" key="1">
    <source>
        <dbReference type="PROSITE" id="PS50006"/>
    </source>
</evidence>
<dbReference type="AlphaFoldDB" id="A0A7S4B5J5"/>
<sequence length="147" mass="15814">MVLKLVGVAPAAPESWKVPAWCTLPVFATQLSGGPADKPVQLDLSTKKGVIVGRSEERTDLSVPDASVSRQHAAIVHDEETTYIVDLGSTHGTFVEAARLEPNKYTKLSNGDTIAFGTAPYEYKVDINTAQRLDGSNPPSKKARKSH</sequence>
<dbReference type="Pfam" id="PF00498">
    <property type="entry name" value="FHA"/>
    <property type="match status" value="1"/>
</dbReference>
<dbReference type="SMART" id="SM00240">
    <property type="entry name" value="FHA"/>
    <property type="match status" value="1"/>
</dbReference>
<reference evidence="2" key="1">
    <citation type="submission" date="2021-01" db="EMBL/GenBank/DDBJ databases">
        <authorList>
            <person name="Corre E."/>
            <person name="Pelletier E."/>
            <person name="Niang G."/>
            <person name="Scheremetjew M."/>
            <person name="Finn R."/>
            <person name="Kale V."/>
            <person name="Holt S."/>
            <person name="Cochrane G."/>
            <person name="Meng A."/>
            <person name="Brown T."/>
            <person name="Cohen L."/>
        </authorList>
    </citation>
    <scope>NUCLEOTIDE SEQUENCE</scope>
    <source>
        <strain evidence="2">CCMP645</strain>
    </source>
</reference>
<name>A0A7S4B5J5_CHRCT</name>
<dbReference type="EMBL" id="HBIZ01010769">
    <property type="protein sequence ID" value="CAE0753791.1"/>
    <property type="molecule type" value="Transcribed_RNA"/>
</dbReference>
<evidence type="ECO:0000313" key="2">
    <source>
        <dbReference type="EMBL" id="CAE0753791.1"/>
    </source>
</evidence>
<dbReference type="SUPFAM" id="SSF49879">
    <property type="entry name" value="SMAD/FHA domain"/>
    <property type="match status" value="1"/>
</dbReference>
<dbReference type="InterPro" id="IPR008984">
    <property type="entry name" value="SMAD_FHA_dom_sf"/>
</dbReference>
<dbReference type="PROSITE" id="PS50006">
    <property type="entry name" value="FHA_DOMAIN"/>
    <property type="match status" value="1"/>
</dbReference>
<gene>
    <name evidence="2" type="ORF">PCAR00345_LOCUS6378</name>
</gene>